<dbReference type="PANTHER" id="PTHR48090">
    <property type="entry name" value="UNDECAPRENYL-PHOSPHATE 4-DEOXY-4-FORMAMIDO-L-ARABINOSE TRANSFERASE-RELATED"/>
    <property type="match status" value="1"/>
</dbReference>
<keyword evidence="6 8" id="KW-1133">Transmembrane helix</keyword>
<evidence type="ECO:0000256" key="4">
    <source>
        <dbReference type="ARBA" id="ARBA00022692"/>
    </source>
</evidence>
<dbReference type="GO" id="GO:0099621">
    <property type="term" value="F:undecaprenyl-phosphate 4-deoxy-4-formamido-L-arabinose transferase activity"/>
    <property type="evidence" value="ECO:0007669"/>
    <property type="project" value="TreeGrafter"/>
</dbReference>
<keyword evidence="7 8" id="KW-0472">Membrane</keyword>
<dbReference type="InterPro" id="IPR001173">
    <property type="entry name" value="Glyco_trans_2-like"/>
</dbReference>
<keyword evidence="5" id="KW-0448">Lipopolysaccharide biosynthesis</keyword>
<dbReference type="CDD" id="cd04187">
    <property type="entry name" value="DPM1_like_bac"/>
    <property type="match status" value="1"/>
</dbReference>
<keyword evidence="11" id="KW-1185">Reference proteome</keyword>
<feature type="domain" description="Glycosyltransferase 2-like" evidence="9">
    <location>
        <begin position="44"/>
        <end position="210"/>
    </location>
</feature>
<evidence type="ECO:0000256" key="3">
    <source>
        <dbReference type="ARBA" id="ARBA00022679"/>
    </source>
</evidence>
<evidence type="ECO:0000256" key="7">
    <source>
        <dbReference type="ARBA" id="ARBA00023136"/>
    </source>
</evidence>
<name>A0A846QLY5_9BACT</name>
<evidence type="ECO:0000256" key="1">
    <source>
        <dbReference type="ARBA" id="ARBA00022475"/>
    </source>
</evidence>
<dbReference type="RefSeq" id="WP_167942269.1">
    <property type="nucleotide sequence ID" value="NZ_JAATJA010000004.1"/>
</dbReference>
<dbReference type="AlphaFoldDB" id="A0A846QLY5"/>
<dbReference type="InterPro" id="IPR050256">
    <property type="entry name" value="Glycosyltransferase_2"/>
</dbReference>
<dbReference type="GO" id="GO:0005886">
    <property type="term" value="C:plasma membrane"/>
    <property type="evidence" value="ECO:0007669"/>
    <property type="project" value="TreeGrafter"/>
</dbReference>
<sequence>MTKRRDDDIRPAPQDLHDRIGSIEPMRMVGDLDETTDAAPPTLSVIVPILNEAENIPILHAELREVLSGIDQSHEIIFVDDGSTDGSDRALAAAVDADPHVRVIEFRRNYGQTAALSAGFKLCRGEIVVTLDGDLQNDPRDIPRLLDTMAEGHDLVNGWRVNRCDAALSRRLPSWLANRIINKLIEGTGVQLHDFGCTLKAYKRGIVKNIRLYGEMHRFIPVFAAWLGVSVAEIPVNHRPRTHGEAKYGLSRVMRVILDLIVVRFFADYSTRPIQFFGRIAALTTGAGLAGVAGLWLLRVFAGLPVSLGALFILAALACISGLQIVFMGLTGELLVRSYFEGQHKDQFVVRRVMGG</sequence>
<organism evidence="10 11">
    <name type="scientific">Desulfobaculum xiamenense</name>
    <dbReference type="NCBI Taxonomy" id="995050"/>
    <lineage>
        <taxon>Bacteria</taxon>
        <taxon>Pseudomonadati</taxon>
        <taxon>Thermodesulfobacteriota</taxon>
        <taxon>Desulfovibrionia</taxon>
        <taxon>Desulfovibrionales</taxon>
        <taxon>Desulfovibrionaceae</taxon>
        <taxon>Desulfobaculum</taxon>
    </lineage>
</organism>
<keyword evidence="4 8" id="KW-0812">Transmembrane</keyword>
<evidence type="ECO:0000256" key="5">
    <source>
        <dbReference type="ARBA" id="ARBA00022985"/>
    </source>
</evidence>
<evidence type="ECO:0000313" key="11">
    <source>
        <dbReference type="Proteomes" id="UP000580856"/>
    </source>
</evidence>
<dbReference type="InterPro" id="IPR029044">
    <property type="entry name" value="Nucleotide-diphossugar_trans"/>
</dbReference>
<comment type="caution">
    <text evidence="10">The sequence shown here is derived from an EMBL/GenBank/DDBJ whole genome shotgun (WGS) entry which is preliminary data.</text>
</comment>
<gene>
    <name evidence="10" type="ORF">GGQ74_002875</name>
</gene>
<dbReference type="Gene3D" id="3.90.550.10">
    <property type="entry name" value="Spore Coat Polysaccharide Biosynthesis Protein SpsA, Chain A"/>
    <property type="match status" value="1"/>
</dbReference>
<reference evidence="10 11" key="1">
    <citation type="submission" date="2020-03" db="EMBL/GenBank/DDBJ databases">
        <title>Genomic Encyclopedia of Type Strains, Phase IV (KMG-IV): sequencing the most valuable type-strain genomes for metagenomic binning, comparative biology and taxonomic classification.</title>
        <authorList>
            <person name="Goeker M."/>
        </authorList>
    </citation>
    <scope>NUCLEOTIDE SEQUENCE [LARGE SCALE GENOMIC DNA]</scope>
    <source>
        <strain evidence="10 11">DSM 24233</strain>
    </source>
</reference>
<keyword evidence="2" id="KW-0328">Glycosyltransferase</keyword>
<evidence type="ECO:0000259" key="9">
    <source>
        <dbReference type="Pfam" id="PF00535"/>
    </source>
</evidence>
<evidence type="ECO:0000256" key="2">
    <source>
        <dbReference type="ARBA" id="ARBA00022676"/>
    </source>
</evidence>
<evidence type="ECO:0000256" key="8">
    <source>
        <dbReference type="SAM" id="Phobius"/>
    </source>
</evidence>
<dbReference type="Pfam" id="PF00535">
    <property type="entry name" value="Glycos_transf_2"/>
    <property type="match status" value="1"/>
</dbReference>
<evidence type="ECO:0000313" key="10">
    <source>
        <dbReference type="EMBL" id="NJB69178.1"/>
    </source>
</evidence>
<keyword evidence="3" id="KW-0808">Transferase</keyword>
<proteinExistence type="predicted"/>
<dbReference type="EMBL" id="JAATJA010000004">
    <property type="protein sequence ID" value="NJB69178.1"/>
    <property type="molecule type" value="Genomic_DNA"/>
</dbReference>
<evidence type="ECO:0000256" key="6">
    <source>
        <dbReference type="ARBA" id="ARBA00022989"/>
    </source>
</evidence>
<feature type="transmembrane region" description="Helical" evidence="8">
    <location>
        <begin position="310"/>
        <end position="336"/>
    </location>
</feature>
<protein>
    <recommendedName>
        <fullName evidence="9">Glycosyltransferase 2-like domain-containing protein</fullName>
    </recommendedName>
</protein>
<keyword evidence="1" id="KW-1003">Cell membrane</keyword>
<feature type="transmembrane region" description="Helical" evidence="8">
    <location>
        <begin position="276"/>
        <end position="298"/>
    </location>
</feature>
<dbReference type="GO" id="GO:0009103">
    <property type="term" value="P:lipopolysaccharide biosynthetic process"/>
    <property type="evidence" value="ECO:0007669"/>
    <property type="project" value="UniProtKB-KW"/>
</dbReference>
<dbReference type="PANTHER" id="PTHR48090:SF3">
    <property type="entry name" value="UNDECAPRENYL-PHOSPHATE 4-DEOXY-4-FORMAMIDO-L-ARABINOSE TRANSFERASE"/>
    <property type="match status" value="1"/>
</dbReference>
<dbReference type="SUPFAM" id="SSF53448">
    <property type="entry name" value="Nucleotide-diphospho-sugar transferases"/>
    <property type="match status" value="1"/>
</dbReference>
<dbReference type="Proteomes" id="UP000580856">
    <property type="component" value="Unassembled WGS sequence"/>
</dbReference>
<accession>A0A846QLY5</accession>